<dbReference type="EMBL" id="BPLQ01006918">
    <property type="protein sequence ID" value="GIY26207.1"/>
    <property type="molecule type" value="Genomic_DNA"/>
</dbReference>
<dbReference type="AlphaFoldDB" id="A0AAV4S0E5"/>
<reference evidence="1 2" key="1">
    <citation type="submission" date="2021-06" db="EMBL/GenBank/DDBJ databases">
        <title>Caerostris darwini draft genome.</title>
        <authorList>
            <person name="Kono N."/>
            <person name="Arakawa K."/>
        </authorList>
    </citation>
    <scope>NUCLEOTIDE SEQUENCE [LARGE SCALE GENOMIC DNA]</scope>
</reference>
<keyword evidence="2" id="KW-1185">Reference proteome</keyword>
<dbReference type="Proteomes" id="UP001054837">
    <property type="component" value="Unassembled WGS sequence"/>
</dbReference>
<evidence type="ECO:0000313" key="2">
    <source>
        <dbReference type="Proteomes" id="UP001054837"/>
    </source>
</evidence>
<sequence>MHPSSSFHPEMTSRIIGREVSNSPCTSWKKHFRYLSESLWSPPELEFRHRSLSQSALSSSSYRSVCCFWDISLCIMMKLTMREICADLEVFVKVT</sequence>
<comment type="caution">
    <text evidence="1">The sequence shown here is derived from an EMBL/GenBank/DDBJ whole genome shotgun (WGS) entry which is preliminary data.</text>
</comment>
<gene>
    <name evidence="1" type="ORF">CDAR_428631</name>
</gene>
<name>A0AAV4S0E5_9ARAC</name>
<organism evidence="1 2">
    <name type="scientific">Caerostris darwini</name>
    <dbReference type="NCBI Taxonomy" id="1538125"/>
    <lineage>
        <taxon>Eukaryota</taxon>
        <taxon>Metazoa</taxon>
        <taxon>Ecdysozoa</taxon>
        <taxon>Arthropoda</taxon>
        <taxon>Chelicerata</taxon>
        <taxon>Arachnida</taxon>
        <taxon>Araneae</taxon>
        <taxon>Araneomorphae</taxon>
        <taxon>Entelegynae</taxon>
        <taxon>Araneoidea</taxon>
        <taxon>Araneidae</taxon>
        <taxon>Caerostris</taxon>
    </lineage>
</organism>
<evidence type="ECO:0000313" key="1">
    <source>
        <dbReference type="EMBL" id="GIY26207.1"/>
    </source>
</evidence>
<accession>A0AAV4S0E5</accession>
<protein>
    <submittedName>
        <fullName evidence="1">Uncharacterized protein</fullName>
    </submittedName>
</protein>
<proteinExistence type="predicted"/>